<evidence type="ECO:0000313" key="2">
    <source>
        <dbReference type="EMBL" id="WAL68803.1"/>
    </source>
</evidence>
<name>A0ABY7BCC9_9PSEU</name>
<evidence type="ECO:0000313" key="3">
    <source>
        <dbReference type="Proteomes" id="UP001163203"/>
    </source>
</evidence>
<sequence length="92" mass="10236">MSDYLVHIDVSGIYALPEPERHELVARERAAGRKLIDAGTLVKLWSVPGKKGNFGIWSADTPDELHEALQSLPIYPYATFEVHPLATHPLFA</sequence>
<organism evidence="2 3">
    <name type="scientific">Amycolatopsis cynarae</name>
    <dbReference type="NCBI Taxonomy" id="2995223"/>
    <lineage>
        <taxon>Bacteria</taxon>
        <taxon>Bacillati</taxon>
        <taxon>Actinomycetota</taxon>
        <taxon>Actinomycetes</taxon>
        <taxon>Pseudonocardiales</taxon>
        <taxon>Pseudonocardiaceae</taxon>
        <taxon>Amycolatopsis</taxon>
    </lineage>
</organism>
<keyword evidence="3" id="KW-1185">Reference proteome</keyword>
<dbReference type="InterPro" id="IPR011008">
    <property type="entry name" value="Dimeric_a/b-barrel"/>
</dbReference>
<proteinExistence type="predicted"/>
<dbReference type="InterPro" id="IPR026029">
    <property type="entry name" value="MLI_dom"/>
</dbReference>
<accession>A0ABY7BCC9</accession>
<dbReference type="EMBL" id="CP113836">
    <property type="protein sequence ID" value="WAL68803.1"/>
    <property type="molecule type" value="Genomic_DNA"/>
</dbReference>
<reference evidence="2" key="1">
    <citation type="submission" date="2022-11" db="EMBL/GenBank/DDBJ databases">
        <authorList>
            <person name="Mo P."/>
        </authorList>
    </citation>
    <scope>NUCLEOTIDE SEQUENCE</scope>
    <source>
        <strain evidence="2">HUAS 11-8</strain>
    </source>
</reference>
<dbReference type="Proteomes" id="UP001163203">
    <property type="component" value="Chromosome"/>
</dbReference>
<gene>
    <name evidence="2" type="ORF">ORV05_13865</name>
</gene>
<evidence type="ECO:0000259" key="1">
    <source>
        <dbReference type="Pfam" id="PF02426"/>
    </source>
</evidence>
<dbReference type="Pfam" id="PF02426">
    <property type="entry name" value="MIase"/>
    <property type="match status" value="1"/>
</dbReference>
<feature type="domain" description="Muconolactone isomerase" evidence="1">
    <location>
        <begin position="4"/>
        <end position="89"/>
    </location>
</feature>
<dbReference type="Gene3D" id="3.30.70.1060">
    <property type="entry name" value="Dimeric alpha+beta barrel"/>
    <property type="match status" value="1"/>
</dbReference>
<dbReference type="SUPFAM" id="SSF54909">
    <property type="entry name" value="Dimeric alpha+beta barrel"/>
    <property type="match status" value="1"/>
</dbReference>
<protein>
    <submittedName>
        <fullName evidence="2">Muconolactone Delta-isomerase family protein</fullName>
    </submittedName>
</protein>
<dbReference type="RefSeq" id="WP_268758896.1">
    <property type="nucleotide sequence ID" value="NZ_CP113836.1"/>
</dbReference>